<dbReference type="GO" id="GO:0005975">
    <property type="term" value="P:carbohydrate metabolic process"/>
    <property type="evidence" value="ECO:0007669"/>
    <property type="project" value="UniProtKB-ARBA"/>
</dbReference>
<reference evidence="5 6" key="1">
    <citation type="submission" date="2016-10" db="EMBL/GenBank/DDBJ databases">
        <authorList>
            <person name="de Groot N.N."/>
        </authorList>
    </citation>
    <scope>NUCLEOTIDE SEQUENCE [LARGE SCALE GENOMIC DNA]</scope>
    <source>
        <strain evidence="5 6">DSM 6793</strain>
    </source>
</reference>
<dbReference type="EMBL" id="FOLE01000002">
    <property type="protein sequence ID" value="SFB99149.1"/>
    <property type="molecule type" value="Genomic_DNA"/>
</dbReference>
<evidence type="ECO:0000256" key="1">
    <source>
        <dbReference type="ARBA" id="ARBA00022729"/>
    </source>
</evidence>
<dbReference type="PANTHER" id="PTHR42535:SF2">
    <property type="entry name" value="CHROMOSOME UNDETERMINED SCAFFOLD_146, WHOLE GENOME SHOTGUN SEQUENCE"/>
    <property type="match status" value="1"/>
</dbReference>
<dbReference type="PANTHER" id="PTHR42535">
    <property type="entry name" value="OOKINETE PROTEIN, PUTATIVE-RELATED"/>
    <property type="match status" value="1"/>
</dbReference>
<evidence type="ECO:0000256" key="2">
    <source>
        <dbReference type="ARBA" id="ARBA00023157"/>
    </source>
</evidence>
<dbReference type="OrthoDB" id="9814380at2"/>
<dbReference type="Pfam" id="PF13385">
    <property type="entry name" value="Laminin_G_3"/>
    <property type="match status" value="2"/>
</dbReference>
<evidence type="ECO:0000313" key="5">
    <source>
        <dbReference type="EMBL" id="SFB99149.1"/>
    </source>
</evidence>
<dbReference type="AlphaFoldDB" id="A0A1I1FI40"/>
<keyword evidence="1 3" id="KW-0732">Signal</keyword>
<sequence length="630" mass="67052">MKKLSLLISALLLSVSMMAQTYSTTGLTGYYKFENPNNLGAATVGSNLEVSSTAWVTPIADRNGTANSAVALGGGTSSYLNSQFSPSASFRKGSVSLATWVYIPNFNTASTYHTVAGVRYNATSSPYNSYLLAVQKSNQKVVFSYNNTGGVNVTLTSITALSANTWYHVAATYDSASHTATIYVNGTSEGIRTDGTGALKYNVGNPEFVVGNVVGAGGNSFVGRMDELFVYSRALTAVEVAKLYNECPITVKLANKGFAGKEALVLSSQTTPVKFKFSKGSNAVFHTQTAGDTLKLAQLTSLKKGAIYKYTVTNADSCKKYGRVAIRPTIPTTDLATYLSLADYGYGSNWGDSTGNGFHFNNTGATPAAGVSGVDSSAAYFNASSYLTSANNLPPNTSMSTAGWIKVMASESPNAYPTIFNVRHGENTPYNSFWVGALPSGKVQFIFSNTTVNDVVLTSNTSIQAGTWVHIAAVYDQTSGGKLYINGVLDNSLASTGNLVYNNRKIYIGGNGIDNHYFRGNIDEVLVYNRAITAAEVSQIYGNFGVVGIKNNMPSYKALALYPSPSQRNITVSAIEKGVLNIYSVEGKQMIQTAVNQGENTLNVADLPAGMYVATVVSKDAVQRTQFVKE</sequence>
<evidence type="ECO:0000313" key="6">
    <source>
        <dbReference type="Proteomes" id="UP000199514"/>
    </source>
</evidence>
<dbReference type="SMART" id="SM00560">
    <property type="entry name" value="LamGL"/>
    <property type="match status" value="2"/>
</dbReference>
<dbReference type="SUPFAM" id="SSF49899">
    <property type="entry name" value="Concanavalin A-like lectins/glucanases"/>
    <property type="match status" value="2"/>
</dbReference>
<evidence type="ECO:0000256" key="3">
    <source>
        <dbReference type="SAM" id="SignalP"/>
    </source>
</evidence>
<dbReference type="Gene3D" id="2.60.120.200">
    <property type="match status" value="2"/>
</dbReference>
<evidence type="ECO:0000259" key="4">
    <source>
        <dbReference type="SMART" id="SM00560"/>
    </source>
</evidence>
<dbReference type="STRING" id="927664.SAMN05421780_102205"/>
<feature type="chain" id="PRO_5011481027" evidence="3">
    <location>
        <begin position="20"/>
        <end position="630"/>
    </location>
</feature>
<dbReference type="InterPro" id="IPR006558">
    <property type="entry name" value="LamG-like"/>
</dbReference>
<dbReference type="RefSeq" id="WP_091508473.1">
    <property type="nucleotide sequence ID" value="NZ_FOLE01000002.1"/>
</dbReference>
<dbReference type="Pfam" id="PF18962">
    <property type="entry name" value="Por_Secre_tail"/>
    <property type="match status" value="1"/>
</dbReference>
<feature type="domain" description="LamG-like jellyroll fold" evidence="4">
    <location>
        <begin position="397"/>
        <end position="535"/>
    </location>
</feature>
<organism evidence="5 6">
    <name type="scientific">Flexibacter flexilis DSM 6793</name>
    <dbReference type="NCBI Taxonomy" id="927664"/>
    <lineage>
        <taxon>Bacteria</taxon>
        <taxon>Pseudomonadati</taxon>
        <taxon>Bacteroidota</taxon>
        <taxon>Cytophagia</taxon>
        <taxon>Cytophagales</taxon>
        <taxon>Flexibacteraceae</taxon>
        <taxon>Flexibacter</taxon>
    </lineage>
</organism>
<dbReference type="GO" id="GO:0004553">
    <property type="term" value="F:hydrolase activity, hydrolyzing O-glycosyl compounds"/>
    <property type="evidence" value="ECO:0007669"/>
    <property type="project" value="UniProtKB-ARBA"/>
</dbReference>
<accession>A0A1I1FI40</accession>
<dbReference type="InterPro" id="IPR026444">
    <property type="entry name" value="Secre_tail"/>
</dbReference>
<dbReference type="InterPro" id="IPR013320">
    <property type="entry name" value="ConA-like_dom_sf"/>
</dbReference>
<gene>
    <name evidence="5" type="ORF">SAMN05421780_102205</name>
</gene>
<keyword evidence="6" id="KW-1185">Reference proteome</keyword>
<name>A0A1I1FI40_9BACT</name>
<dbReference type="NCBIfam" id="TIGR04183">
    <property type="entry name" value="Por_Secre_tail"/>
    <property type="match status" value="1"/>
</dbReference>
<proteinExistence type="predicted"/>
<dbReference type="Proteomes" id="UP000199514">
    <property type="component" value="Unassembled WGS sequence"/>
</dbReference>
<feature type="signal peptide" evidence="3">
    <location>
        <begin position="1"/>
        <end position="19"/>
    </location>
</feature>
<keyword evidence="2" id="KW-1015">Disulfide bond</keyword>
<feature type="domain" description="LamG-like jellyroll fold" evidence="4">
    <location>
        <begin position="93"/>
        <end position="238"/>
    </location>
</feature>
<protein>
    <submittedName>
        <fullName evidence="5">Por secretion system C-terminal sorting domain-containing protein</fullName>
    </submittedName>
</protein>